<proteinExistence type="predicted"/>
<dbReference type="RefSeq" id="WP_308976758.1">
    <property type="nucleotide sequence ID" value="NZ_JAVIDL010000028.1"/>
</dbReference>
<feature type="chain" id="PRO_5043745749" evidence="1">
    <location>
        <begin position="23"/>
        <end position="179"/>
    </location>
</feature>
<evidence type="ECO:0000313" key="4">
    <source>
        <dbReference type="Proteomes" id="UP001243844"/>
    </source>
</evidence>
<sequence length="179" mass="20479">MYKRFASVLLISFLSSSSALYAAPMKNESLEKLIQLSNVENFIKNSATEMRPVLDQQAELIIKQSLAVEKLNAKQQQAAQQLSALMFAKNQEIMQNPRFMQMIKNIYQKTYTEEEAQAYITFLSSPLGQSISQKTSKLTTEMMQESTKIAYELFNDTAQQKEFMLQLSKIIAPLTEQKK</sequence>
<keyword evidence="1" id="KW-0732">Signal</keyword>
<dbReference type="EMBL" id="JAVIDL010000028">
    <property type="protein sequence ID" value="MDQ8936613.1"/>
    <property type="molecule type" value="Genomic_DNA"/>
</dbReference>
<dbReference type="AlphaFoldDB" id="A0AAW8JAJ7"/>
<evidence type="ECO:0000313" key="3">
    <source>
        <dbReference type="EMBL" id="MDQ8936613.1"/>
    </source>
</evidence>
<organism evidence="3 4">
    <name type="scientific">Acinetobacter rudis</name>
    <dbReference type="NCBI Taxonomy" id="632955"/>
    <lineage>
        <taxon>Bacteria</taxon>
        <taxon>Pseudomonadati</taxon>
        <taxon>Pseudomonadota</taxon>
        <taxon>Gammaproteobacteria</taxon>
        <taxon>Moraxellales</taxon>
        <taxon>Moraxellaceae</taxon>
        <taxon>Acinetobacter</taxon>
    </lineage>
</organism>
<accession>A0AAW8JAJ7</accession>
<protein>
    <submittedName>
        <fullName evidence="3">DUF2059 domain-containing protein</fullName>
    </submittedName>
</protein>
<dbReference type="InterPro" id="IPR018637">
    <property type="entry name" value="DUF2059"/>
</dbReference>
<gene>
    <name evidence="3" type="ORF">RFH47_12890</name>
</gene>
<name>A0AAW8JAJ7_9GAMM</name>
<dbReference type="Pfam" id="PF09832">
    <property type="entry name" value="DUF2059"/>
    <property type="match status" value="1"/>
</dbReference>
<dbReference type="Proteomes" id="UP001243844">
    <property type="component" value="Unassembled WGS sequence"/>
</dbReference>
<reference evidence="3" key="1">
    <citation type="submission" date="2023-08" db="EMBL/GenBank/DDBJ databases">
        <title>Emergence of clinically-relevant ST2 carbapenem-resistant Acinetobacter baumannii strains in hospital sewages in Zhejiang, East of China.</title>
        <authorList>
            <person name="Kaichao C."/>
            <person name="Zhang R."/>
        </authorList>
    </citation>
    <scope>NUCLEOTIDE SEQUENCE</scope>
    <source>
        <strain evidence="3">M-RB-37</strain>
    </source>
</reference>
<evidence type="ECO:0000256" key="1">
    <source>
        <dbReference type="SAM" id="SignalP"/>
    </source>
</evidence>
<comment type="caution">
    <text evidence="3">The sequence shown here is derived from an EMBL/GenBank/DDBJ whole genome shotgun (WGS) entry which is preliminary data.</text>
</comment>
<feature type="signal peptide" evidence="1">
    <location>
        <begin position="1"/>
        <end position="22"/>
    </location>
</feature>
<feature type="domain" description="DUF2059" evidence="2">
    <location>
        <begin position="98"/>
        <end position="146"/>
    </location>
</feature>
<evidence type="ECO:0000259" key="2">
    <source>
        <dbReference type="Pfam" id="PF09832"/>
    </source>
</evidence>